<organism evidence="3">
    <name type="scientific">Anopheles darlingi</name>
    <name type="common">Mosquito</name>
    <dbReference type="NCBI Taxonomy" id="43151"/>
    <lineage>
        <taxon>Eukaryota</taxon>
        <taxon>Metazoa</taxon>
        <taxon>Ecdysozoa</taxon>
        <taxon>Arthropoda</taxon>
        <taxon>Hexapoda</taxon>
        <taxon>Insecta</taxon>
        <taxon>Pterygota</taxon>
        <taxon>Neoptera</taxon>
        <taxon>Endopterygota</taxon>
        <taxon>Diptera</taxon>
        <taxon>Nematocera</taxon>
        <taxon>Culicoidea</taxon>
        <taxon>Culicidae</taxon>
        <taxon>Anophelinae</taxon>
        <taxon>Anopheles</taxon>
    </lineage>
</organism>
<feature type="transmembrane region" description="Helical" evidence="1">
    <location>
        <begin position="70"/>
        <end position="93"/>
    </location>
</feature>
<sequence length="138" mass="14247">MGGSGVMTSLLCELDFMFLGVLALGCSGDADCFATTSRSVSEMRYNRRVSFCFAFFGAEQGEGVGKSVGLNWACAGVVILAGASCVSPVLPPWRTPLPVCSAVRSSLPVAGEAAFGGCCVSLWMVLVVGGLGCIEFSR</sequence>
<protein>
    <recommendedName>
        <fullName evidence="4">Secreted protein</fullName>
    </recommendedName>
</protein>
<name>A0A2M4DS12_ANODA</name>
<keyword evidence="1" id="KW-1133">Transmembrane helix</keyword>
<keyword evidence="1" id="KW-0812">Transmembrane</keyword>
<keyword evidence="1" id="KW-0472">Membrane</keyword>
<dbReference type="EMBL" id="GGFL01015750">
    <property type="protein sequence ID" value="MBW79928.1"/>
    <property type="molecule type" value="Transcribed_RNA"/>
</dbReference>
<evidence type="ECO:0000256" key="1">
    <source>
        <dbReference type="SAM" id="Phobius"/>
    </source>
</evidence>
<accession>A0A2M4DS12</accession>
<dbReference type="AlphaFoldDB" id="A0A2M4DS12"/>
<reference evidence="3" key="1">
    <citation type="submission" date="2018-01" db="EMBL/GenBank/DDBJ databases">
        <title>An insight into the sialome of Amazonian anophelines.</title>
        <authorList>
            <person name="Ribeiro J.M."/>
            <person name="Scarpassa V."/>
            <person name="Calvo E."/>
        </authorList>
    </citation>
    <scope>NUCLEOTIDE SEQUENCE</scope>
</reference>
<feature type="signal peptide" evidence="2">
    <location>
        <begin position="1"/>
        <end position="23"/>
    </location>
</feature>
<evidence type="ECO:0008006" key="4">
    <source>
        <dbReference type="Google" id="ProtNLM"/>
    </source>
</evidence>
<proteinExistence type="predicted"/>
<evidence type="ECO:0000313" key="3">
    <source>
        <dbReference type="EMBL" id="MBW79928.1"/>
    </source>
</evidence>
<evidence type="ECO:0000256" key="2">
    <source>
        <dbReference type="SAM" id="SignalP"/>
    </source>
</evidence>
<feature type="transmembrane region" description="Helical" evidence="1">
    <location>
        <begin position="113"/>
        <end position="134"/>
    </location>
</feature>
<keyword evidence="2" id="KW-0732">Signal</keyword>
<feature type="chain" id="PRO_5014733993" description="Secreted protein" evidence="2">
    <location>
        <begin position="24"/>
        <end position="138"/>
    </location>
</feature>